<dbReference type="Pfam" id="PF07883">
    <property type="entry name" value="Cupin_2"/>
    <property type="match status" value="1"/>
</dbReference>
<evidence type="ECO:0000256" key="1">
    <source>
        <dbReference type="ARBA" id="ARBA00023125"/>
    </source>
</evidence>
<feature type="compositionally biased region" description="Polar residues" evidence="2">
    <location>
        <begin position="194"/>
        <end position="206"/>
    </location>
</feature>
<keyword evidence="1" id="KW-0238">DNA-binding</keyword>
<evidence type="ECO:0000313" key="7">
    <source>
        <dbReference type="Proteomes" id="UP000184533"/>
    </source>
</evidence>
<dbReference type="Gene3D" id="2.60.120.10">
    <property type="entry name" value="Jelly Rolls"/>
    <property type="match status" value="1"/>
</dbReference>
<dbReference type="GO" id="GO:0003700">
    <property type="term" value="F:DNA-binding transcription factor activity"/>
    <property type="evidence" value="ECO:0007669"/>
    <property type="project" value="TreeGrafter"/>
</dbReference>
<gene>
    <name evidence="5" type="ORF">SAMN02745223_03534</name>
    <name evidence="4" type="ORF">VW29_07300</name>
</gene>
<dbReference type="Pfam" id="PF01381">
    <property type="entry name" value="HTH_3"/>
    <property type="match status" value="1"/>
</dbReference>
<proteinExistence type="predicted"/>
<feature type="domain" description="HTH cro/C1-type" evidence="3">
    <location>
        <begin position="20"/>
        <end position="74"/>
    </location>
</feature>
<dbReference type="InterPro" id="IPR011051">
    <property type="entry name" value="RmlC_Cupin_sf"/>
</dbReference>
<dbReference type="PANTHER" id="PTHR46797">
    <property type="entry name" value="HTH-TYPE TRANSCRIPTIONAL REGULATOR"/>
    <property type="match status" value="1"/>
</dbReference>
<dbReference type="InterPro" id="IPR050807">
    <property type="entry name" value="TransReg_Diox_bact_type"/>
</dbReference>
<reference evidence="4 6" key="1">
    <citation type="submission" date="2015-03" db="EMBL/GenBank/DDBJ databases">
        <authorList>
            <person name="Hassan Y.I."/>
            <person name="Lepp D."/>
            <person name="Zhou T."/>
        </authorList>
    </citation>
    <scope>NUCLEOTIDE SEQUENCE [LARGE SCALE GENOMIC DNA]</scope>
    <source>
        <strain evidence="4 6">DSM 17137</strain>
    </source>
</reference>
<dbReference type="InterPro" id="IPR013096">
    <property type="entry name" value="Cupin_2"/>
</dbReference>
<feature type="region of interest" description="Disordered" evidence="2">
    <location>
        <begin position="194"/>
        <end position="226"/>
    </location>
</feature>
<dbReference type="CDD" id="cd00093">
    <property type="entry name" value="HTH_XRE"/>
    <property type="match status" value="1"/>
</dbReference>
<evidence type="ECO:0000313" key="6">
    <source>
        <dbReference type="Proteomes" id="UP000033608"/>
    </source>
</evidence>
<dbReference type="SMART" id="SM00530">
    <property type="entry name" value="HTH_XRE"/>
    <property type="match status" value="1"/>
</dbReference>
<dbReference type="OrthoDB" id="9805356at2"/>
<dbReference type="GO" id="GO:0005829">
    <property type="term" value="C:cytosol"/>
    <property type="evidence" value="ECO:0007669"/>
    <property type="project" value="TreeGrafter"/>
</dbReference>
<dbReference type="InterPro" id="IPR014710">
    <property type="entry name" value="RmlC-like_jellyroll"/>
</dbReference>
<protein>
    <submittedName>
        <fullName evidence="5">Transcriptional regulator, XRE family with cupin sensor</fullName>
    </submittedName>
    <submittedName>
        <fullName evidence="4">XRE family transcriptional regulator</fullName>
    </submittedName>
</protein>
<dbReference type="Proteomes" id="UP000184533">
    <property type="component" value="Unassembled WGS sequence"/>
</dbReference>
<dbReference type="Proteomes" id="UP000033608">
    <property type="component" value="Unassembled WGS sequence"/>
</dbReference>
<accession>A0A0F5LSL5</accession>
<dbReference type="RefSeq" id="WP_046134656.1">
    <property type="nucleotide sequence ID" value="NZ_FQVC01000013.1"/>
</dbReference>
<name>A0A0F5LSL5_9HYPH</name>
<evidence type="ECO:0000256" key="2">
    <source>
        <dbReference type="SAM" id="MobiDB-lite"/>
    </source>
</evidence>
<dbReference type="EMBL" id="LAJF01000060">
    <property type="protein sequence ID" value="KKB85139.1"/>
    <property type="molecule type" value="Genomic_DNA"/>
</dbReference>
<dbReference type="EMBL" id="FQVC01000013">
    <property type="protein sequence ID" value="SHF77861.1"/>
    <property type="molecule type" value="Genomic_DNA"/>
</dbReference>
<dbReference type="PATRIC" id="fig|1121477.3.peg.2547"/>
<dbReference type="CDD" id="cd02209">
    <property type="entry name" value="cupin_XRE_C"/>
    <property type="match status" value="1"/>
</dbReference>
<evidence type="ECO:0000313" key="4">
    <source>
        <dbReference type="EMBL" id="KKB85139.1"/>
    </source>
</evidence>
<reference evidence="5 7" key="2">
    <citation type="submission" date="2016-11" db="EMBL/GenBank/DDBJ databases">
        <authorList>
            <person name="Jaros S."/>
            <person name="Januszkiewicz K."/>
            <person name="Wedrychowicz H."/>
        </authorList>
    </citation>
    <scope>NUCLEOTIDE SEQUENCE [LARGE SCALE GENOMIC DNA]</scope>
    <source>
        <strain evidence="5 7">DSM 17137</strain>
    </source>
</reference>
<dbReference type="Gene3D" id="1.10.260.40">
    <property type="entry name" value="lambda repressor-like DNA-binding domains"/>
    <property type="match status" value="1"/>
</dbReference>
<dbReference type="PANTHER" id="PTHR46797:SF25">
    <property type="entry name" value="TRANSCRIPTIONAL REGULATOR"/>
    <property type="match status" value="1"/>
</dbReference>
<keyword evidence="6" id="KW-1185">Reference proteome</keyword>
<organism evidence="4 6">
    <name type="scientific">Devosia limi DSM 17137</name>
    <dbReference type="NCBI Taxonomy" id="1121477"/>
    <lineage>
        <taxon>Bacteria</taxon>
        <taxon>Pseudomonadati</taxon>
        <taxon>Pseudomonadota</taxon>
        <taxon>Alphaproteobacteria</taxon>
        <taxon>Hyphomicrobiales</taxon>
        <taxon>Devosiaceae</taxon>
        <taxon>Devosia</taxon>
    </lineage>
</organism>
<dbReference type="STRING" id="1121477.SAMN02745223_03534"/>
<dbReference type="InterPro" id="IPR010982">
    <property type="entry name" value="Lambda_DNA-bd_dom_sf"/>
</dbReference>
<dbReference type="AlphaFoldDB" id="A0A0F5LSL5"/>
<sequence>MTAEQAKADNDAQPRVGALIRARRRQLHLTLEALGRTAEVSVGYLSQVERDHATPSLGTLAQIARALGVGLDYFIGTPTAEAALTRQGERRRFSIDGSSIVYERVGTDFPGNVLSSFVMTVPPGYRSETVSHEGEEILYILDGAITQRLDDDEMIMSAGDSLHFRGNRPHSWSNHTNKAARLLWTGTLTLFRSTAQPKTDPTTENQPGAKPAKTPARIVKSKEKLS</sequence>
<evidence type="ECO:0000259" key="3">
    <source>
        <dbReference type="PROSITE" id="PS50943"/>
    </source>
</evidence>
<dbReference type="GO" id="GO:0003677">
    <property type="term" value="F:DNA binding"/>
    <property type="evidence" value="ECO:0007669"/>
    <property type="project" value="UniProtKB-KW"/>
</dbReference>
<dbReference type="SUPFAM" id="SSF51182">
    <property type="entry name" value="RmlC-like cupins"/>
    <property type="match status" value="1"/>
</dbReference>
<evidence type="ECO:0000313" key="5">
    <source>
        <dbReference type="EMBL" id="SHF77861.1"/>
    </source>
</evidence>
<dbReference type="InterPro" id="IPR001387">
    <property type="entry name" value="Cro/C1-type_HTH"/>
</dbReference>
<dbReference type="PROSITE" id="PS50943">
    <property type="entry name" value="HTH_CROC1"/>
    <property type="match status" value="1"/>
</dbReference>
<dbReference type="SUPFAM" id="SSF47413">
    <property type="entry name" value="lambda repressor-like DNA-binding domains"/>
    <property type="match status" value="1"/>
</dbReference>